<dbReference type="PANTHER" id="PTHR47822:SF2">
    <property type="entry name" value="F-BOX AND WD-40 DOMAIN PROTEIN 7"/>
    <property type="match status" value="1"/>
</dbReference>
<dbReference type="Gene3D" id="2.130.10.10">
    <property type="entry name" value="YVTN repeat-like/Quinoprotein amine dehydrogenase"/>
    <property type="match status" value="1"/>
</dbReference>
<organism evidence="1 2">
    <name type="scientific">Polarella glacialis</name>
    <name type="common">Dinoflagellate</name>
    <dbReference type="NCBI Taxonomy" id="89957"/>
    <lineage>
        <taxon>Eukaryota</taxon>
        <taxon>Sar</taxon>
        <taxon>Alveolata</taxon>
        <taxon>Dinophyceae</taxon>
        <taxon>Suessiales</taxon>
        <taxon>Suessiaceae</taxon>
        <taxon>Polarella</taxon>
    </lineage>
</organism>
<dbReference type="Pfam" id="PF00400">
    <property type="entry name" value="WD40"/>
    <property type="match status" value="1"/>
</dbReference>
<evidence type="ECO:0000313" key="2">
    <source>
        <dbReference type="Proteomes" id="UP000626109"/>
    </source>
</evidence>
<evidence type="ECO:0000313" key="1">
    <source>
        <dbReference type="EMBL" id="CAE8660961.1"/>
    </source>
</evidence>
<protein>
    <recommendedName>
        <fullName evidence="3">Anaphase-promoting complex subunit 4 WD40 domain-containing protein</fullName>
    </recommendedName>
</protein>
<dbReference type="Proteomes" id="UP000626109">
    <property type="component" value="Unassembled WGS sequence"/>
</dbReference>
<dbReference type="InterPro" id="IPR015943">
    <property type="entry name" value="WD40/YVTN_repeat-like_dom_sf"/>
</dbReference>
<evidence type="ECO:0008006" key="3">
    <source>
        <dbReference type="Google" id="ProtNLM"/>
    </source>
</evidence>
<dbReference type="PANTHER" id="PTHR47822">
    <property type="entry name" value="CARBOHYDRATE BINDING DOMAIN CONTAINING PROTEIN"/>
    <property type="match status" value="1"/>
</dbReference>
<dbReference type="AlphaFoldDB" id="A0A813J0A8"/>
<gene>
    <name evidence="1" type="ORF">PGLA2088_LOCUS14361</name>
</gene>
<accession>A0A813J0A8</accession>
<dbReference type="InterPro" id="IPR001680">
    <property type="entry name" value="WD40_rpt"/>
</dbReference>
<comment type="caution">
    <text evidence="1">The sequence shown here is derived from an EMBL/GenBank/DDBJ whole genome shotgun (WGS) entry which is preliminary data.</text>
</comment>
<feature type="non-terminal residue" evidence="1">
    <location>
        <position position="86"/>
    </location>
</feature>
<reference evidence="1" key="1">
    <citation type="submission" date="2021-02" db="EMBL/GenBank/DDBJ databases">
        <authorList>
            <person name="Dougan E. K."/>
            <person name="Rhodes N."/>
            <person name="Thang M."/>
            <person name="Chan C."/>
        </authorList>
    </citation>
    <scope>NUCLEOTIDE SEQUENCE</scope>
</reference>
<proteinExistence type="predicted"/>
<name>A0A813J0A8_POLGL</name>
<dbReference type="SUPFAM" id="SSF50978">
    <property type="entry name" value="WD40 repeat-like"/>
    <property type="match status" value="1"/>
</dbReference>
<dbReference type="EMBL" id="CAJNNW010017448">
    <property type="protein sequence ID" value="CAE8660961.1"/>
    <property type="molecule type" value="Genomic_DNA"/>
</dbReference>
<dbReference type="InterPro" id="IPR036322">
    <property type="entry name" value="WD40_repeat_dom_sf"/>
</dbReference>
<sequence>MAMHLAPAFVTGKIDEQVYSVRFSPDDSFLAAAGTHGVVSVFNVSTGQEAYRLGRSSSHPVKQVCWRPDDSSASLRTRGLLVSAST</sequence>